<gene>
    <name evidence="2" type="ORF">EP51_29880</name>
</gene>
<dbReference type="PANTHER" id="PTHR42739">
    <property type="entry name" value="MALATE SYNTHASE G"/>
    <property type="match status" value="1"/>
</dbReference>
<dbReference type="SUPFAM" id="SSF51645">
    <property type="entry name" value="Malate synthase G"/>
    <property type="match status" value="1"/>
</dbReference>
<dbReference type="GO" id="GO:0009436">
    <property type="term" value="P:glyoxylate catabolic process"/>
    <property type="evidence" value="ECO:0007669"/>
    <property type="project" value="TreeGrafter"/>
</dbReference>
<dbReference type="Pfam" id="PF20656">
    <property type="entry name" value="MS_N"/>
    <property type="match status" value="1"/>
</dbReference>
<dbReference type="GO" id="GO:0005829">
    <property type="term" value="C:cytosol"/>
    <property type="evidence" value="ECO:0007669"/>
    <property type="project" value="TreeGrafter"/>
</dbReference>
<dbReference type="Gene3D" id="3.20.20.360">
    <property type="entry name" value="Malate synthase, domain 3"/>
    <property type="match status" value="1"/>
</dbReference>
<dbReference type="GO" id="GO:0006097">
    <property type="term" value="P:glyoxylate cycle"/>
    <property type="evidence" value="ECO:0007669"/>
    <property type="project" value="InterPro"/>
</dbReference>
<evidence type="ECO:0000313" key="2">
    <source>
        <dbReference type="EMBL" id="AII08598.1"/>
    </source>
</evidence>
<dbReference type="InterPro" id="IPR011076">
    <property type="entry name" value="Malate_synth_sf"/>
</dbReference>
<feature type="non-terminal residue" evidence="2">
    <location>
        <position position="102"/>
    </location>
</feature>
<reference evidence="2 3" key="1">
    <citation type="submission" date="2014-07" db="EMBL/GenBank/DDBJ databases">
        <title>Genome Sequence of Rhodococcus opacus Strain R7, a Biodegrader of Mono- and Polycyclic Aromatic Hydrocarbons.</title>
        <authorList>
            <person name="Di Gennaro P."/>
            <person name="Zampolli J."/>
            <person name="Presti I."/>
            <person name="Cappelletti M."/>
            <person name="D'Ursi P."/>
            <person name="Orro A."/>
            <person name="Mezzelani A."/>
            <person name="Milanesi L."/>
        </authorList>
    </citation>
    <scope>NUCLEOTIDE SEQUENCE [LARGE SCALE GENOMIC DNA]</scope>
    <source>
        <strain evidence="2 3">R7</strain>
    </source>
</reference>
<dbReference type="InterPro" id="IPR046363">
    <property type="entry name" value="MS_N_TIM-barrel_dom"/>
</dbReference>
<dbReference type="InterPro" id="IPR006253">
    <property type="entry name" value="Malate_synthG"/>
</dbReference>
<dbReference type="Proteomes" id="UP000028488">
    <property type="component" value="Chromosome"/>
</dbReference>
<proteinExistence type="predicted"/>
<evidence type="ECO:0000313" key="3">
    <source>
        <dbReference type="Proteomes" id="UP000028488"/>
    </source>
</evidence>
<evidence type="ECO:0000259" key="1">
    <source>
        <dbReference type="Pfam" id="PF20656"/>
    </source>
</evidence>
<feature type="domain" description="Malate synthase N-terminal" evidence="1">
    <location>
        <begin position="23"/>
        <end position="81"/>
    </location>
</feature>
<organism evidence="2 3">
    <name type="scientific">Rhodococcus opacus</name>
    <name type="common">Nocardia opaca</name>
    <dbReference type="NCBI Taxonomy" id="37919"/>
    <lineage>
        <taxon>Bacteria</taxon>
        <taxon>Bacillati</taxon>
        <taxon>Actinomycetota</taxon>
        <taxon>Actinomycetes</taxon>
        <taxon>Mycobacteriales</taxon>
        <taxon>Nocardiaceae</taxon>
        <taxon>Rhodococcus</taxon>
    </lineage>
</organism>
<dbReference type="InterPro" id="IPR048356">
    <property type="entry name" value="MS_N"/>
</dbReference>
<dbReference type="PANTHER" id="PTHR42739:SF1">
    <property type="entry name" value="MALATE SYNTHASE G"/>
    <property type="match status" value="1"/>
</dbReference>
<dbReference type="GO" id="GO:0004474">
    <property type="term" value="F:malate synthase activity"/>
    <property type="evidence" value="ECO:0007669"/>
    <property type="project" value="InterPro"/>
</dbReference>
<dbReference type="GO" id="GO:0000287">
    <property type="term" value="F:magnesium ion binding"/>
    <property type="evidence" value="ECO:0007669"/>
    <property type="project" value="TreeGrafter"/>
</dbReference>
<name>A0A076ETU3_RHOOP</name>
<dbReference type="AlphaFoldDB" id="A0A076ETU3"/>
<accession>A0A076ETU3</accession>
<dbReference type="eggNOG" id="COG2225">
    <property type="taxonomic scope" value="Bacteria"/>
</dbReference>
<sequence>MRKVSHFMTERVEVGGLQVAKVLYDFVNEEALPGTGVSVDGFWSGAATVIGDLAPKNQALLSTRDDLQARIDAWHRDRAGTAIDPAEYTAFLTEIGYLVPEP</sequence>
<protein>
    <recommendedName>
        <fullName evidence="1">Malate synthase N-terminal domain-containing protein</fullName>
    </recommendedName>
</protein>
<dbReference type="EMBL" id="CP008947">
    <property type="protein sequence ID" value="AII08598.1"/>
    <property type="molecule type" value="Genomic_DNA"/>
</dbReference>